<reference evidence="2 3" key="1">
    <citation type="submission" date="2020-07" db="EMBL/GenBank/DDBJ databases">
        <title>Pseudogemmobacter sp. nov., isolated from poultry manure in Taiwan.</title>
        <authorList>
            <person name="Lin S.-Y."/>
            <person name="Tang Y.-S."/>
            <person name="Young C.-C."/>
        </authorList>
    </citation>
    <scope>NUCLEOTIDE SEQUENCE [LARGE SCALE GENOMIC DNA]</scope>
    <source>
        <strain evidence="2 3">CC-YST710</strain>
    </source>
</reference>
<dbReference type="EMBL" id="JACDXX010000007">
    <property type="protein sequence ID" value="MCB5410282.1"/>
    <property type="molecule type" value="Genomic_DNA"/>
</dbReference>
<feature type="coiled-coil region" evidence="1">
    <location>
        <begin position="36"/>
        <end position="78"/>
    </location>
</feature>
<dbReference type="Pfam" id="PF04325">
    <property type="entry name" value="DUF465"/>
    <property type="match status" value="1"/>
</dbReference>
<dbReference type="Proteomes" id="UP001198571">
    <property type="component" value="Unassembled WGS sequence"/>
</dbReference>
<protein>
    <submittedName>
        <fullName evidence="2">DUF465 domain-containing protein</fullName>
    </submittedName>
</protein>
<dbReference type="InterPro" id="IPR007420">
    <property type="entry name" value="DUF465"/>
</dbReference>
<evidence type="ECO:0000313" key="3">
    <source>
        <dbReference type="Proteomes" id="UP001198571"/>
    </source>
</evidence>
<dbReference type="Gene3D" id="6.10.280.50">
    <property type="match status" value="1"/>
</dbReference>
<accession>A0ABS8CLM3</accession>
<name>A0ABS8CLM3_9RHOB</name>
<organism evidence="2 3">
    <name type="scientific">Pseudogemmobacter faecipullorum</name>
    <dbReference type="NCBI Taxonomy" id="2755041"/>
    <lineage>
        <taxon>Bacteria</taxon>
        <taxon>Pseudomonadati</taxon>
        <taxon>Pseudomonadota</taxon>
        <taxon>Alphaproteobacteria</taxon>
        <taxon>Rhodobacterales</taxon>
        <taxon>Paracoccaceae</taxon>
        <taxon>Pseudogemmobacter</taxon>
    </lineage>
</organism>
<sequence length="80" mass="9109">MSNTPHTLKDEFPGEEARITALKTSDSRFASLLEEYDVVNDQVHRAESRIDTVSEEHEEGLRRNRSRLKDQIAAALRATV</sequence>
<evidence type="ECO:0000313" key="2">
    <source>
        <dbReference type="EMBL" id="MCB5410282.1"/>
    </source>
</evidence>
<gene>
    <name evidence="2" type="ORF">H0485_09755</name>
</gene>
<comment type="caution">
    <text evidence="2">The sequence shown here is derived from an EMBL/GenBank/DDBJ whole genome shotgun (WGS) entry which is preliminary data.</text>
</comment>
<keyword evidence="3" id="KW-1185">Reference proteome</keyword>
<dbReference type="RefSeq" id="WP_226935182.1">
    <property type="nucleotide sequence ID" value="NZ_JACDXX010000007.1"/>
</dbReference>
<proteinExistence type="predicted"/>
<evidence type="ECO:0000256" key="1">
    <source>
        <dbReference type="SAM" id="Coils"/>
    </source>
</evidence>
<keyword evidence="1" id="KW-0175">Coiled coil</keyword>
<dbReference type="InterPro" id="IPR038444">
    <property type="entry name" value="DUF465_sf"/>
</dbReference>